<comment type="caution">
    <text evidence="5">The sequence shown here is derived from an EMBL/GenBank/DDBJ whole genome shotgun (WGS) entry which is preliminary data.</text>
</comment>
<dbReference type="Pfam" id="PF00390">
    <property type="entry name" value="malic"/>
    <property type="match status" value="1"/>
</dbReference>
<dbReference type="SUPFAM" id="SSF53223">
    <property type="entry name" value="Aminoacid dehydrogenase-like, N-terminal domain"/>
    <property type="match status" value="1"/>
</dbReference>
<dbReference type="InterPro" id="IPR046346">
    <property type="entry name" value="Aminoacid_DH-like_N_sf"/>
</dbReference>
<dbReference type="FunFam" id="3.40.50.10380:FF:000003">
    <property type="entry name" value="NADP-dependent malic enzyme"/>
    <property type="match status" value="1"/>
</dbReference>
<dbReference type="SMART" id="SM01274">
    <property type="entry name" value="malic"/>
    <property type="match status" value="1"/>
</dbReference>
<sequence>MDYNKKSLELHKKKHGKLEIKSKFPIRNRHDLSIAYTPGVAAVSNELKKHFKKAFEYTIKGNTVAIISDGSAVLGLGNIGPYAALPVMEGKAILFKKFANIDAWPIVLATQNTEEIIDIVKALAPGFGGINLEDIAAPRCFEIEKLLQDIGIPVFHDDQHGAAIVILAALINAVKVVKKRFENLKIVILGAGAAGTATANLLLCLDGVLGERSIPKNVCTRVREIIVVDRQGIISPYDRKMNLYRKALLLHTNSEKIKGGIHTALKGADVLIGVSGPNIVTQKMIRSMAENPIVFALANPVPEIMPDKALQAGAKVVGTGRSDFPNQINNVLAFPGVFRGALDARVARITTDMKVAAVYALANMVRHPSKERILPSIFQNRVADVVAKAVEKAVKIKPRSL</sequence>
<dbReference type="InterPro" id="IPR045213">
    <property type="entry name" value="Malic_NAD-bd_bact_type"/>
</dbReference>
<proteinExistence type="inferred from homology"/>
<evidence type="ECO:0000313" key="5">
    <source>
        <dbReference type="EMBL" id="KKN87625.1"/>
    </source>
</evidence>
<dbReference type="InterPro" id="IPR001891">
    <property type="entry name" value="Malic_OxRdtase"/>
</dbReference>
<dbReference type="Gene3D" id="3.40.50.10380">
    <property type="entry name" value="Malic enzyme, N-terminal domain"/>
    <property type="match status" value="1"/>
</dbReference>
<feature type="domain" description="Malic enzyme NAD-binding" evidence="3">
    <location>
        <begin position="159"/>
        <end position="395"/>
    </location>
</feature>
<reference evidence="5" key="1">
    <citation type="journal article" date="2015" name="Nature">
        <title>Complex archaea that bridge the gap between prokaryotes and eukaryotes.</title>
        <authorList>
            <person name="Spang A."/>
            <person name="Saw J.H."/>
            <person name="Jorgensen S.L."/>
            <person name="Zaremba-Niedzwiedzka K."/>
            <person name="Martijn J."/>
            <person name="Lind A.E."/>
            <person name="van Eijk R."/>
            <person name="Schleper C."/>
            <person name="Guy L."/>
            <person name="Ettema T.J."/>
        </authorList>
    </citation>
    <scope>NUCLEOTIDE SEQUENCE</scope>
</reference>
<evidence type="ECO:0000259" key="3">
    <source>
        <dbReference type="SMART" id="SM00919"/>
    </source>
</evidence>
<dbReference type="EMBL" id="LAZR01000136">
    <property type="protein sequence ID" value="KKN87625.1"/>
    <property type="molecule type" value="Genomic_DNA"/>
</dbReference>
<name>A0A0F9U2Z7_9ZZZZ</name>
<dbReference type="PRINTS" id="PR00072">
    <property type="entry name" value="MALOXRDTASE"/>
</dbReference>
<gene>
    <name evidence="5" type="ORF">LCGC14_0256710</name>
</gene>
<dbReference type="Pfam" id="PF03949">
    <property type="entry name" value="Malic_M"/>
    <property type="match status" value="1"/>
</dbReference>
<dbReference type="InterPro" id="IPR012301">
    <property type="entry name" value="Malic_N_dom"/>
</dbReference>
<keyword evidence="2" id="KW-0560">Oxidoreductase</keyword>
<dbReference type="SMART" id="SM00919">
    <property type="entry name" value="Malic_M"/>
    <property type="match status" value="1"/>
</dbReference>
<dbReference type="GO" id="GO:0004470">
    <property type="term" value="F:malic enzyme activity"/>
    <property type="evidence" value="ECO:0007669"/>
    <property type="project" value="InterPro"/>
</dbReference>
<evidence type="ECO:0000256" key="1">
    <source>
        <dbReference type="ARBA" id="ARBA00008785"/>
    </source>
</evidence>
<dbReference type="InterPro" id="IPR012302">
    <property type="entry name" value="Malic_NAD-bd"/>
</dbReference>
<dbReference type="Gene3D" id="3.40.50.720">
    <property type="entry name" value="NAD(P)-binding Rossmann-like Domain"/>
    <property type="match status" value="1"/>
</dbReference>
<comment type="similarity">
    <text evidence="1">Belongs to the malic enzymes family.</text>
</comment>
<dbReference type="InterPro" id="IPR037062">
    <property type="entry name" value="Malic_N_dom_sf"/>
</dbReference>
<dbReference type="GO" id="GO:0016616">
    <property type="term" value="F:oxidoreductase activity, acting on the CH-OH group of donors, NAD or NADP as acceptor"/>
    <property type="evidence" value="ECO:0007669"/>
    <property type="project" value="InterPro"/>
</dbReference>
<dbReference type="GO" id="GO:0051287">
    <property type="term" value="F:NAD binding"/>
    <property type="evidence" value="ECO:0007669"/>
    <property type="project" value="InterPro"/>
</dbReference>
<dbReference type="PIRSF" id="PIRSF000106">
    <property type="entry name" value="ME"/>
    <property type="match status" value="1"/>
</dbReference>
<evidence type="ECO:0000256" key="2">
    <source>
        <dbReference type="ARBA" id="ARBA00023002"/>
    </source>
</evidence>
<dbReference type="InterPro" id="IPR051674">
    <property type="entry name" value="Malate_Decarboxylase"/>
</dbReference>
<evidence type="ECO:0008006" key="6">
    <source>
        <dbReference type="Google" id="ProtNLM"/>
    </source>
</evidence>
<evidence type="ECO:0000259" key="4">
    <source>
        <dbReference type="SMART" id="SM01274"/>
    </source>
</evidence>
<organism evidence="5">
    <name type="scientific">marine sediment metagenome</name>
    <dbReference type="NCBI Taxonomy" id="412755"/>
    <lineage>
        <taxon>unclassified sequences</taxon>
        <taxon>metagenomes</taxon>
        <taxon>ecological metagenomes</taxon>
    </lineage>
</organism>
<dbReference type="SUPFAM" id="SSF51735">
    <property type="entry name" value="NAD(P)-binding Rossmann-fold domains"/>
    <property type="match status" value="1"/>
</dbReference>
<feature type="domain" description="Malic enzyme N-terminal" evidence="4">
    <location>
        <begin position="15"/>
        <end position="148"/>
    </location>
</feature>
<dbReference type="AlphaFoldDB" id="A0A0F9U2Z7"/>
<dbReference type="PANTHER" id="PTHR43237">
    <property type="entry name" value="NADP-DEPENDENT MALIC ENZYME"/>
    <property type="match status" value="1"/>
</dbReference>
<protein>
    <recommendedName>
        <fullName evidence="6">Malic enzyme NAD-binding domain-containing protein</fullName>
    </recommendedName>
</protein>
<dbReference type="CDD" id="cd05311">
    <property type="entry name" value="NAD_bind_2_malic_enz"/>
    <property type="match status" value="1"/>
</dbReference>
<dbReference type="InterPro" id="IPR036291">
    <property type="entry name" value="NAD(P)-bd_dom_sf"/>
</dbReference>
<dbReference type="PANTHER" id="PTHR43237:SF4">
    <property type="entry name" value="NADP-DEPENDENT MALIC ENZYME"/>
    <property type="match status" value="1"/>
</dbReference>
<accession>A0A0F9U2Z7</accession>